<dbReference type="EMBL" id="GEDV01006878">
    <property type="protein sequence ID" value="JAP81679.1"/>
    <property type="molecule type" value="Transcribed_RNA"/>
</dbReference>
<evidence type="ECO:0000313" key="9">
    <source>
        <dbReference type="EMBL" id="JAP81679.1"/>
    </source>
</evidence>
<evidence type="ECO:0000256" key="3">
    <source>
        <dbReference type="ARBA" id="ARBA00022980"/>
    </source>
</evidence>
<dbReference type="GO" id="GO:1990904">
    <property type="term" value="C:ribonucleoprotein complex"/>
    <property type="evidence" value="ECO:0007669"/>
    <property type="project" value="UniProtKB-KW"/>
</dbReference>
<sequence>MRLSAVLRIQNEVYYRKRLWKNRRTLRKVFKGRTPQPLLDKGVEIHDALQVAANELSPEPFDLPEPHGIPIEKRQDSRNPDWHDQEAYIVHKKSRLLEGDKHMCLLTKTVRYDGLPTALSEHLRLHTLGEAQQVAAKEALAQVHLYDCTQVKLPRRIDLTQPHIRFPRDFGVPVDRKVSHVLASYHHLCEKLTSQVPEAMDRTRLSDVVSNVCFQKADGNTVVFKSEVDTLTTSKVPLGAFNTPEEVKATADMVMPDLYPAKYTLDLDKGHIYRMDDIYPVPKVSLNQHPHTLHVTHPYYYFWFPKEKMARAILACFTFAAARARQLYGADTLTLPEPVALQCTYSDAETFGFLAYQLNTLDLSTDEGIKNQVWVAGEPHRLFESCNHREGMVGHDPAVFQHFLAFYTNGFSRLPSLQG</sequence>
<evidence type="ECO:0000256" key="5">
    <source>
        <dbReference type="ARBA" id="ARBA00023274"/>
    </source>
</evidence>
<comment type="similarity">
    <text evidence="6">Belongs to the mitochondrion-specific ribosomal protein mL37 family.</text>
</comment>
<keyword evidence="2" id="KW-0809">Transit peptide</keyword>
<evidence type="ECO:0000256" key="7">
    <source>
        <dbReference type="ARBA" id="ARBA00039442"/>
    </source>
</evidence>
<evidence type="ECO:0000256" key="1">
    <source>
        <dbReference type="ARBA" id="ARBA00004173"/>
    </source>
</evidence>
<dbReference type="PANTHER" id="PTHR15889">
    <property type="entry name" value="MITOCHONDRIAL RIBOSOMAL PROTEIN L37"/>
    <property type="match status" value="1"/>
</dbReference>
<name>A0A131YQZ6_RHIAP</name>
<dbReference type="GO" id="GO:0006412">
    <property type="term" value="P:translation"/>
    <property type="evidence" value="ECO:0007669"/>
    <property type="project" value="InterPro"/>
</dbReference>
<evidence type="ECO:0000256" key="4">
    <source>
        <dbReference type="ARBA" id="ARBA00023128"/>
    </source>
</evidence>
<reference evidence="9" key="1">
    <citation type="journal article" date="2016" name="Ticks Tick Borne Dis.">
        <title>De novo assembly and annotation of the salivary gland transcriptome of Rhipicephalus appendiculatus male and female ticks during blood feeding.</title>
        <authorList>
            <person name="de Castro M.H."/>
            <person name="de Klerk D."/>
            <person name="Pienaar R."/>
            <person name="Latif A.A."/>
            <person name="Rees D.J."/>
            <person name="Mans B.J."/>
        </authorList>
    </citation>
    <scope>NUCLEOTIDE SEQUENCE</scope>
    <source>
        <tissue evidence="9">Salivary glands</tissue>
    </source>
</reference>
<comment type="subcellular location">
    <subcellularLocation>
        <location evidence="1">Mitochondrion</location>
    </subcellularLocation>
</comment>
<dbReference type="GO" id="GO:0005840">
    <property type="term" value="C:ribosome"/>
    <property type="evidence" value="ECO:0007669"/>
    <property type="project" value="UniProtKB-KW"/>
</dbReference>
<dbReference type="GO" id="GO:0005739">
    <property type="term" value="C:mitochondrion"/>
    <property type="evidence" value="ECO:0007669"/>
    <property type="project" value="UniProtKB-SubCell"/>
</dbReference>
<dbReference type="GO" id="GO:0003735">
    <property type="term" value="F:structural constituent of ribosome"/>
    <property type="evidence" value="ECO:0007669"/>
    <property type="project" value="InterPro"/>
</dbReference>
<keyword evidence="3 9" id="KW-0689">Ribosomal protein</keyword>
<accession>A0A131YQZ6</accession>
<evidence type="ECO:0000256" key="6">
    <source>
        <dbReference type="ARBA" id="ARBA00037985"/>
    </source>
</evidence>
<evidence type="ECO:0000256" key="2">
    <source>
        <dbReference type="ARBA" id="ARBA00022946"/>
    </source>
</evidence>
<dbReference type="PANTHER" id="PTHR15889:SF2">
    <property type="entry name" value="LARGE RIBOSOMAL SUBUNIT PROTEIN ML37"/>
    <property type="match status" value="1"/>
</dbReference>
<organism evidence="9">
    <name type="scientific">Rhipicephalus appendiculatus</name>
    <name type="common">Brown ear tick</name>
    <dbReference type="NCBI Taxonomy" id="34631"/>
    <lineage>
        <taxon>Eukaryota</taxon>
        <taxon>Metazoa</taxon>
        <taxon>Ecdysozoa</taxon>
        <taxon>Arthropoda</taxon>
        <taxon>Chelicerata</taxon>
        <taxon>Arachnida</taxon>
        <taxon>Acari</taxon>
        <taxon>Parasitiformes</taxon>
        <taxon>Ixodida</taxon>
        <taxon>Ixodoidea</taxon>
        <taxon>Ixodidae</taxon>
        <taxon>Rhipicephalinae</taxon>
        <taxon>Rhipicephalus</taxon>
        <taxon>Rhipicephalus</taxon>
    </lineage>
</organism>
<keyword evidence="5" id="KW-0687">Ribonucleoprotein</keyword>
<dbReference type="InterPro" id="IPR052482">
    <property type="entry name" value="mtLSU_mL37"/>
</dbReference>
<proteinExistence type="inferred from homology"/>
<dbReference type="InterPro" id="IPR010793">
    <property type="entry name" value="Ribosomal_mL37/mL65"/>
</dbReference>
<keyword evidence="4" id="KW-0496">Mitochondrion</keyword>
<dbReference type="Pfam" id="PF07147">
    <property type="entry name" value="PDCD9"/>
    <property type="match status" value="1"/>
</dbReference>
<evidence type="ECO:0000256" key="8">
    <source>
        <dbReference type="ARBA" id="ARBA00041617"/>
    </source>
</evidence>
<protein>
    <recommendedName>
        <fullName evidence="7">Large ribosomal subunit protein mL37</fullName>
    </recommendedName>
    <alternativeName>
        <fullName evidence="8">39S ribosomal protein L37, mitochondrial</fullName>
    </alternativeName>
</protein>
<dbReference type="AlphaFoldDB" id="A0A131YQZ6"/>